<evidence type="ECO:0000313" key="5">
    <source>
        <dbReference type="RefSeq" id="XP_072834937.1"/>
    </source>
</evidence>
<protein>
    <submittedName>
        <fullName evidence="3 4">Cell division cycle-associated protein 2</fullName>
    </submittedName>
</protein>
<dbReference type="KEGG" id="pvt:110089477"/>
<evidence type="ECO:0000313" key="2">
    <source>
        <dbReference type="Proteomes" id="UP001652642"/>
    </source>
</evidence>
<proteinExistence type="predicted"/>
<reference evidence="3 4" key="1">
    <citation type="submission" date="2025-05" db="UniProtKB">
        <authorList>
            <consortium name="RefSeq"/>
        </authorList>
    </citation>
    <scope>IDENTIFICATION</scope>
</reference>
<dbReference type="OrthoDB" id="9947694at2759"/>
<evidence type="ECO:0000313" key="4">
    <source>
        <dbReference type="RefSeq" id="XP_072834936.1"/>
    </source>
</evidence>
<organism evidence="2 3">
    <name type="scientific">Pogona vitticeps</name>
    <name type="common">central bearded dragon</name>
    <dbReference type="NCBI Taxonomy" id="103695"/>
    <lineage>
        <taxon>Eukaryota</taxon>
        <taxon>Metazoa</taxon>
        <taxon>Chordata</taxon>
        <taxon>Craniata</taxon>
        <taxon>Vertebrata</taxon>
        <taxon>Euteleostomi</taxon>
        <taxon>Lepidosauria</taxon>
        <taxon>Squamata</taxon>
        <taxon>Bifurcata</taxon>
        <taxon>Unidentata</taxon>
        <taxon>Episquamata</taxon>
        <taxon>Toxicofera</taxon>
        <taxon>Iguania</taxon>
        <taxon>Acrodonta</taxon>
        <taxon>Agamidae</taxon>
        <taxon>Amphibolurinae</taxon>
        <taxon>Pogona</taxon>
    </lineage>
</organism>
<dbReference type="GeneID" id="110089477"/>
<feature type="region of interest" description="Disordered" evidence="1">
    <location>
        <begin position="429"/>
        <end position="572"/>
    </location>
</feature>
<dbReference type="RefSeq" id="XP_020668234.2">
    <property type="nucleotide sequence ID" value="XM_020812575.2"/>
</dbReference>
<gene>
    <name evidence="3 4 5" type="primary">CDCA2</name>
</gene>
<feature type="compositionally biased region" description="Polar residues" evidence="1">
    <location>
        <begin position="478"/>
        <end position="505"/>
    </location>
</feature>
<evidence type="ECO:0000256" key="1">
    <source>
        <dbReference type="SAM" id="MobiDB-lite"/>
    </source>
</evidence>
<dbReference type="GO" id="GO:0051301">
    <property type="term" value="P:cell division"/>
    <property type="evidence" value="ECO:0007669"/>
    <property type="project" value="UniProtKB-KW"/>
</dbReference>
<dbReference type="RefSeq" id="XP_072834936.1">
    <property type="nucleotide sequence ID" value="XM_072978835.1"/>
</dbReference>
<dbReference type="AlphaFoldDB" id="A0A6J0VC70"/>
<keyword evidence="3 4" id="KW-0131">Cell cycle</keyword>
<dbReference type="CTD" id="157313"/>
<sequence>MQCSLSVGHEDNISFTKKMDCSTISYCSSASDINPSTDTFLFPKGGEQSHAGSPLTGDQPATLDDTSYLTPVKMKSEPDLNYEVSTCQTPPPVDFSTVTVADFGISPAAFTKQSKGASKSLINKFKRRSTIGVRGSPENNSLIRYIAHQRRVRKQNTLPEANPFIHQNTLLKAKIAAFQSSFKPLEEIEEKGIRISDTPKEANTTPYEPSKHGQVLTSGCKKIALEDDIKHEAMNGDRISAGIQRSTFASPSEKALLVGTVAIPKAVPVQSVSSVESGCMHLEYTPQKEASKTECGRKTLCANEELSRDVSYQNSCKKVRFAEKQRLEIFDTTKAPVTPLQSCLPSSSLRSALKKTPVRTGKILPEGMTEHLHDPGREGGTELLSNLNNCELPQTERSIGAIEEVKQCKKELDSDISDKHLPVDIPACREDRVPLSPSGSTEEDFPHITPIKQSFSQPKFDDDDKDQGSLEEVVRPEYSTSPDLQETKNSSPDLQATYTRITRSCTKVKRVSGREKINLSPAKKPQAKKNLKRKSSGNENANPAAKSSHKKTPAKRQKVFGKRRKKKKEQKALYGPREIVSKMPPLSPIPEAKEEISMVSSHQSTPTSHRSILDDSSANLLHAKSLNGPAENGVLCFDEGNNNCLDLPNGEDLVTSPPSQLQDGAANDMKKIVPLDSPENSSLEKQKCALHENKLVLKNDCTSNEAEMQRVPEVLNLSGMDQNSKAKGVLPFAVGSERDPTRGKDAVDFKRFPRRSRRLTCYRSSVEAFQSETPGDDVAENNTEELPPVADYPICLKNLECSVEDRSRHVRRSMRQHKDTENKGLVWIQIPDNNMRGQAPLNAPSKAKRRKSFGPQGSELLHQMQIHCVPGLFPRNEEQENAHVVTGPREPKRRRNSMCVLSPKENENVLRVQRNRRASLGYRSDLCYRKDYEARTFFKNQPVV</sequence>
<dbReference type="Proteomes" id="UP001652642">
    <property type="component" value="Chromosome 8"/>
</dbReference>
<evidence type="ECO:0000313" key="3">
    <source>
        <dbReference type="RefSeq" id="XP_020668234.2"/>
    </source>
</evidence>
<feature type="compositionally biased region" description="Basic residues" evidence="1">
    <location>
        <begin position="525"/>
        <end position="535"/>
    </location>
</feature>
<feature type="region of interest" description="Disordered" evidence="1">
    <location>
        <begin position="835"/>
        <end position="854"/>
    </location>
</feature>
<name>A0A6J0VC70_9SAUR</name>
<accession>A0A6J0VC70</accession>
<feature type="compositionally biased region" description="Basic and acidic residues" evidence="1">
    <location>
        <begin position="459"/>
        <end position="475"/>
    </location>
</feature>
<feature type="region of interest" description="Disordered" evidence="1">
    <location>
        <begin position="38"/>
        <end position="63"/>
    </location>
</feature>
<feature type="compositionally biased region" description="Basic residues" evidence="1">
    <location>
        <begin position="547"/>
        <end position="569"/>
    </location>
</feature>
<keyword evidence="3 4" id="KW-0132">Cell division</keyword>
<keyword evidence="2" id="KW-1185">Reference proteome</keyword>
<dbReference type="RefSeq" id="XP_072834937.1">
    <property type="nucleotide sequence ID" value="XM_072978836.1"/>
</dbReference>